<dbReference type="EMBL" id="JAUOPJ010000006">
    <property type="protein sequence ID" value="MDO6457178.1"/>
    <property type="molecule type" value="Genomic_DNA"/>
</dbReference>
<dbReference type="AlphaFoldDB" id="A0AAW7XWE5"/>
<keyword evidence="1" id="KW-1133">Transmembrane helix</keyword>
<evidence type="ECO:0000256" key="1">
    <source>
        <dbReference type="SAM" id="Phobius"/>
    </source>
</evidence>
<reference evidence="2" key="1">
    <citation type="submission" date="2023-07" db="EMBL/GenBank/DDBJ databases">
        <title>Genome content predicts the carbon catabolic preferences of heterotrophic bacteria.</title>
        <authorList>
            <person name="Gralka M."/>
        </authorList>
    </citation>
    <scope>NUCLEOTIDE SEQUENCE</scope>
    <source>
        <strain evidence="2">I2M02</strain>
    </source>
</reference>
<keyword evidence="1" id="KW-0812">Transmembrane</keyword>
<evidence type="ECO:0000313" key="3">
    <source>
        <dbReference type="Proteomes" id="UP001169823"/>
    </source>
</evidence>
<dbReference type="RefSeq" id="WP_303482923.1">
    <property type="nucleotide sequence ID" value="NZ_JAUOPJ010000006.1"/>
</dbReference>
<name>A0AAW7XWE5_9RHOB</name>
<dbReference type="InterPro" id="IPR018666">
    <property type="entry name" value="DUF2125"/>
</dbReference>
<organism evidence="2 3">
    <name type="scientific">Celeribacter halophilus</name>
    <dbReference type="NCBI Taxonomy" id="576117"/>
    <lineage>
        <taxon>Bacteria</taxon>
        <taxon>Pseudomonadati</taxon>
        <taxon>Pseudomonadota</taxon>
        <taxon>Alphaproteobacteria</taxon>
        <taxon>Rhodobacterales</taxon>
        <taxon>Roseobacteraceae</taxon>
        <taxon>Celeribacter</taxon>
    </lineage>
</organism>
<comment type="caution">
    <text evidence="2">The sequence shown here is derived from an EMBL/GenBank/DDBJ whole genome shotgun (WGS) entry which is preliminary data.</text>
</comment>
<feature type="transmembrane region" description="Helical" evidence="1">
    <location>
        <begin position="15"/>
        <end position="32"/>
    </location>
</feature>
<proteinExistence type="predicted"/>
<gene>
    <name evidence="2" type="ORF">Q4494_08825</name>
</gene>
<dbReference type="Proteomes" id="UP001169823">
    <property type="component" value="Unassembled WGS sequence"/>
</dbReference>
<protein>
    <submittedName>
        <fullName evidence="2">DUF2125 domain-containing protein</fullName>
    </submittedName>
</protein>
<evidence type="ECO:0000313" key="2">
    <source>
        <dbReference type="EMBL" id="MDO6457178.1"/>
    </source>
</evidence>
<accession>A0AAW7XWE5</accession>
<dbReference type="Pfam" id="PF09898">
    <property type="entry name" value="DUF2125"/>
    <property type="match status" value="1"/>
</dbReference>
<keyword evidence="1" id="KW-0472">Membrane</keyword>
<sequence length="344" mass="37705">MKSPIHLQEVKMRKLFWLLLAAVVIYSGYWMIGAKGTESAIAAWIDSRASEGWQAEVADIKTRGFPTRFDTEIREPQLADPRTGVALSTPRIEILSQSHRPTRFTLRMAPEVTLASPYQRLDITQDLAEAQLFVDPGPSLTLDHAALSLQNMRVASTATWGFTLESGVITTQRQADDPLTHDIALHVEGFAPTGGLIDGLDPEGLLSDRFEALDLDMQATFDGPWNIHALEGPRPQPTHIDLTTLSAHWGELDLKLAGAFDIDARGYPIGKLAIKAENWREMIELAISVGAIPENMSNLTLRAGEMLAGLSGRKDTIDAELTLKDGMISLGFIPLGPAPRIVIR</sequence>